<keyword evidence="1" id="KW-0472">Membrane</keyword>
<protein>
    <recommendedName>
        <fullName evidence="4">CorA-like Mg2+ transporter protein</fullName>
    </recommendedName>
</protein>
<evidence type="ECO:0000256" key="1">
    <source>
        <dbReference type="SAM" id="Phobius"/>
    </source>
</evidence>
<evidence type="ECO:0008006" key="4">
    <source>
        <dbReference type="Google" id="ProtNLM"/>
    </source>
</evidence>
<proteinExistence type="predicted"/>
<accession>A0ABU1U448</accession>
<reference evidence="2 3" key="1">
    <citation type="submission" date="2023-07" db="EMBL/GenBank/DDBJ databases">
        <title>Sorghum-associated microbial communities from plants grown in Nebraska, USA.</title>
        <authorList>
            <person name="Schachtman D."/>
        </authorList>
    </citation>
    <scope>NUCLEOTIDE SEQUENCE [LARGE SCALE GENOMIC DNA]</scope>
    <source>
        <strain evidence="2 3">BE211</strain>
    </source>
</reference>
<name>A0ABU1U448_9BACL</name>
<organism evidence="2 3">
    <name type="scientific">Fictibacillus barbaricus</name>
    <dbReference type="NCBI Taxonomy" id="182136"/>
    <lineage>
        <taxon>Bacteria</taxon>
        <taxon>Bacillati</taxon>
        <taxon>Bacillota</taxon>
        <taxon>Bacilli</taxon>
        <taxon>Bacillales</taxon>
        <taxon>Fictibacillaceae</taxon>
        <taxon>Fictibacillus</taxon>
    </lineage>
</organism>
<comment type="caution">
    <text evidence="2">The sequence shown here is derived from an EMBL/GenBank/DDBJ whole genome shotgun (WGS) entry which is preliminary data.</text>
</comment>
<evidence type="ECO:0000313" key="2">
    <source>
        <dbReference type="EMBL" id="MDR7074203.1"/>
    </source>
</evidence>
<feature type="transmembrane region" description="Helical" evidence="1">
    <location>
        <begin position="493"/>
        <end position="513"/>
    </location>
</feature>
<dbReference type="RefSeq" id="WP_310260760.1">
    <property type="nucleotide sequence ID" value="NZ_JAVDWA010000006.1"/>
</dbReference>
<dbReference type="Proteomes" id="UP001258181">
    <property type="component" value="Unassembled WGS sequence"/>
</dbReference>
<keyword evidence="3" id="KW-1185">Reference proteome</keyword>
<sequence length="560" mass="66837">MFYKIFNIYSIINFSSENYEKIISDTRESYAYVAYIDTEKGKGTENNRYSKYINLKQGMYTRKVPTKKKEINGPIYTIIDPNISKYDKEDVAFADDQPIGDDYYYEKQFIKQDDIMYTINHIVNPVERHLQHLALDTEEYIQNVDDKYLKKEQLETQMRFSLIPFIAKIGGEFIEPTVIATFYKQGIVTLNIMISSENKKVPDLKSDPESNIIFDEVEFLPIKKSYYSKDYWQKKVKRKNIPIHEVLNHYEKWLKEICSSKLITNDDYKPTSWVLCDFEKNKNPEHKQFVNNNKQYYFGLLRNSGKHYVSLFNNETIVEEFKASLVSENKYSHFYCNETTSILSIGYMLFYETVKDQLKENETQLKKENMYDSEMNNIFKELAWHHMYEFLRFYELTFIKKFYLRNLLNNLNTKVYHTLSEYNSVKRDLNFIKLLYDEESIFLTDGSPKKLYCKLEEKTKTSHILSKVESMFSDLRDDIDKNREFEIKKNESFIFIVSSLLTVLLAYNGLKFITIDILGNLPIVGEYVDNHPLRWTIVFWLLLVGVMFFLNIRRQKSFNK</sequence>
<feature type="transmembrane region" description="Helical" evidence="1">
    <location>
        <begin position="533"/>
        <end position="552"/>
    </location>
</feature>
<keyword evidence="1" id="KW-1133">Transmembrane helix</keyword>
<gene>
    <name evidence="2" type="ORF">J2X07_003198</name>
</gene>
<dbReference type="EMBL" id="JAVDWA010000006">
    <property type="protein sequence ID" value="MDR7074203.1"/>
    <property type="molecule type" value="Genomic_DNA"/>
</dbReference>
<keyword evidence="1" id="KW-0812">Transmembrane</keyword>
<evidence type="ECO:0000313" key="3">
    <source>
        <dbReference type="Proteomes" id="UP001258181"/>
    </source>
</evidence>